<keyword evidence="5" id="KW-1134">Transmembrane beta strand</keyword>
<evidence type="ECO:0000313" key="14">
    <source>
        <dbReference type="Proteomes" id="UP001432017"/>
    </source>
</evidence>
<comment type="caution">
    <text evidence="13">The sequence shown here is derived from an EMBL/GenBank/DDBJ whole genome shotgun (WGS) entry which is preliminary data.</text>
</comment>
<comment type="subcellular location">
    <subcellularLocation>
        <location evidence="2">Cell outer membrane</location>
    </subcellularLocation>
    <subcellularLocation>
        <location evidence="1">Cell surface</location>
    </subcellularLocation>
</comment>
<evidence type="ECO:0000256" key="3">
    <source>
        <dbReference type="ARBA" id="ARBA00005848"/>
    </source>
</evidence>
<dbReference type="InterPro" id="IPR045584">
    <property type="entry name" value="Pilin-like"/>
</dbReference>
<evidence type="ECO:0000256" key="6">
    <source>
        <dbReference type="ARBA" id="ARBA00022692"/>
    </source>
</evidence>
<accession>A0ABU7ZHT6</accession>
<dbReference type="Proteomes" id="UP001432017">
    <property type="component" value="Unassembled WGS sequence"/>
</dbReference>
<evidence type="ECO:0000313" key="13">
    <source>
        <dbReference type="EMBL" id="MEG9476744.1"/>
    </source>
</evidence>
<dbReference type="Pfam" id="PF05662">
    <property type="entry name" value="YadA_stalk"/>
    <property type="match status" value="2"/>
</dbReference>
<name>A0ABU7ZHT6_9PAST</name>
<reference evidence="13" key="1">
    <citation type="submission" date="2023-12" db="EMBL/GenBank/DDBJ databases">
        <title>Mannheima indologenes sp. nov. proposed for Clade V organisms of Mannheimia.</title>
        <authorList>
            <person name="Christensen H."/>
        </authorList>
    </citation>
    <scope>NUCLEOTIDE SEQUENCE</scope>
    <source>
        <strain evidence="13">M14.4</strain>
    </source>
</reference>
<evidence type="ECO:0000256" key="9">
    <source>
        <dbReference type="ARBA" id="ARBA00023136"/>
    </source>
</evidence>
<keyword evidence="9" id="KW-0472">Membrane</keyword>
<dbReference type="SUPFAM" id="SSF101967">
    <property type="entry name" value="Adhesin YadA, collagen-binding domain"/>
    <property type="match status" value="1"/>
</dbReference>
<feature type="domain" description="Trimeric autotransporter adhesin YadA-like stalk" evidence="12">
    <location>
        <begin position="91"/>
        <end position="125"/>
    </location>
</feature>
<dbReference type="Pfam" id="PF03895">
    <property type="entry name" value="YadA_anchor"/>
    <property type="match status" value="1"/>
</dbReference>
<organism evidence="13 14">
    <name type="scientific">Mannheimia indoligenes</name>
    <dbReference type="NCBI Taxonomy" id="3103145"/>
    <lineage>
        <taxon>Bacteria</taxon>
        <taxon>Pseudomonadati</taxon>
        <taxon>Pseudomonadota</taxon>
        <taxon>Gammaproteobacteria</taxon>
        <taxon>Pasteurellales</taxon>
        <taxon>Pasteurellaceae</taxon>
        <taxon>Mannheimia</taxon>
    </lineage>
</organism>
<comment type="similarity">
    <text evidence="3">Belongs to the autotransporter-2 (AT-2) (TC 1.B.40) family.</text>
</comment>
<proteinExistence type="inferred from homology"/>
<evidence type="ECO:0000256" key="4">
    <source>
        <dbReference type="ARBA" id="ARBA00022448"/>
    </source>
</evidence>
<keyword evidence="14" id="KW-1185">Reference proteome</keyword>
<evidence type="ECO:0000256" key="5">
    <source>
        <dbReference type="ARBA" id="ARBA00022452"/>
    </source>
</evidence>
<dbReference type="SUPFAM" id="SSF54523">
    <property type="entry name" value="Pili subunits"/>
    <property type="match status" value="1"/>
</dbReference>
<evidence type="ECO:0000259" key="11">
    <source>
        <dbReference type="Pfam" id="PF03895"/>
    </source>
</evidence>
<protein>
    <submittedName>
        <fullName evidence="13">YadA-like family protein</fullName>
    </submittedName>
</protein>
<dbReference type="InterPro" id="IPR005594">
    <property type="entry name" value="YadA_C"/>
</dbReference>
<evidence type="ECO:0000256" key="1">
    <source>
        <dbReference type="ARBA" id="ARBA00004241"/>
    </source>
</evidence>
<evidence type="ECO:0000256" key="2">
    <source>
        <dbReference type="ARBA" id="ARBA00004442"/>
    </source>
</evidence>
<dbReference type="Gene3D" id="2.150.10.10">
    <property type="entry name" value="Serralysin-like metalloprotease, C-terminal"/>
    <property type="match status" value="1"/>
</dbReference>
<feature type="domain" description="Trimeric autotransporter adhesin YadA-like C-terminal membrane anchor" evidence="11">
    <location>
        <begin position="145"/>
        <end position="205"/>
    </location>
</feature>
<feature type="non-terminal residue" evidence="13">
    <location>
        <position position="1"/>
    </location>
</feature>
<dbReference type="RefSeq" id="WP_334254625.1">
    <property type="nucleotide sequence ID" value="NZ_JBAJJM010000024.1"/>
</dbReference>
<evidence type="ECO:0000259" key="12">
    <source>
        <dbReference type="Pfam" id="PF05662"/>
    </source>
</evidence>
<evidence type="ECO:0000256" key="10">
    <source>
        <dbReference type="ARBA" id="ARBA00023237"/>
    </source>
</evidence>
<keyword evidence="6" id="KW-0812">Transmembrane</keyword>
<feature type="domain" description="Trimeric autotransporter adhesin YadA-like stalk" evidence="12">
    <location>
        <begin position="1"/>
        <end position="22"/>
    </location>
</feature>
<keyword evidence="4" id="KW-0813">Transport</keyword>
<keyword evidence="10" id="KW-0998">Cell outer membrane</keyword>
<dbReference type="InterPro" id="IPR011049">
    <property type="entry name" value="Serralysin-like_metalloprot_C"/>
</dbReference>
<dbReference type="EMBL" id="JBAJJM010000024">
    <property type="protein sequence ID" value="MEG9476744.1"/>
    <property type="molecule type" value="Genomic_DNA"/>
</dbReference>
<keyword evidence="7" id="KW-0732">Signal</keyword>
<sequence>VNGSQLYNVIQNTGWDLMVDGNVAENTGSTRVANNGKATIKGGNNIVVSRKGSEVTVATSMKPTFDTVTANEVKVGDVTINNNGINAGNKQITNVADGVKDTDAVNVRQLKQVKNDVTNINNKVDKLDKRVRGIGASSAAAASLPQVYIPGKSMVAAAGGTYSGASAVAVGYSRASDNGKLILKLQGTANSQGNFSAGAGVGYQW</sequence>
<gene>
    <name evidence="13" type="ORF">V6W77_10760</name>
</gene>
<keyword evidence="8" id="KW-0653">Protein transport</keyword>
<dbReference type="InterPro" id="IPR008635">
    <property type="entry name" value="Coiled_stalk_dom"/>
</dbReference>
<evidence type="ECO:0000256" key="8">
    <source>
        <dbReference type="ARBA" id="ARBA00022927"/>
    </source>
</evidence>
<evidence type="ECO:0000256" key="7">
    <source>
        <dbReference type="ARBA" id="ARBA00022729"/>
    </source>
</evidence>
<dbReference type="Gene3D" id="3.30.1300.30">
    <property type="entry name" value="GSPII I/J protein-like"/>
    <property type="match status" value="1"/>
</dbReference>